<evidence type="ECO:0000256" key="2">
    <source>
        <dbReference type="SAM" id="SignalP"/>
    </source>
</evidence>
<evidence type="ECO:0000256" key="1">
    <source>
        <dbReference type="SAM" id="MobiDB-lite"/>
    </source>
</evidence>
<feature type="region of interest" description="Disordered" evidence="1">
    <location>
        <begin position="103"/>
        <end position="124"/>
    </location>
</feature>
<evidence type="ECO:0000313" key="4">
    <source>
        <dbReference type="Proteomes" id="UP000663880"/>
    </source>
</evidence>
<proteinExistence type="predicted"/>
<reference evidence="3" key="1">
    <citation type="submission" date="2021-02" db="EMBL/GenBank/DDBJ databases">
        <authorList>
            <person name="Steward A R."/>
        </authorList>
    </citation>
    <scope>NUCLEOTIDE SEQUENCE</scope>
</reference>
<accession>A0A821X8F4</accession>
<comment type="caution">
    <text evidence="3">The sequence shown here is derived from an EMBL/GenBank/DDBJ whole genome shotgun (WGS) entry which is preliminary data.</text>
</comment>
<feature type="signal peptide" evidence="2">
    <location>
        <begin position="1"/>
        <end position="16"/>
    </location>
</feature>
<dbReference type="EMBL" id="CAJOBZ010000065">
    <property type="protein sequence ID" value="CAF4938065.1"/>
    <property type="molecule type" value="Genomic_DNA"/>
</dbReference>
<feature type="compositionally biased region" description="Basic and acidic residues" evidence="1">
    <location>
        <begin position="111"/>
        <end position="120"/>
    </location>
</feature>
<dbReference type="AlphaFoldDB" id="A0A821X8F4"/>
<organism evidence="3 4">
    <name type="scientific">Pieris macdunnoughi</name>
    <dbReference type="NCBI Taxonomy" id="345717"/>
    <lineage>
        <taxon>Eukaryota</taxon>
        <taxon>Metazoa</taxon>
        <taxon>Ecdysozoa</taxon>
        <taxon>Arthropoda</taxon>
        <taxon>Hexapoda</taxon>
        <taxon>Insecta</taxon>
        <taxon>Pterygota</taxon>
        <taxon>Neoptera</taxon>
        <taxon>Endopterygota</taxon>
        <taxon>Lepidoptera</taxon>
        <taxon>Glossata</taxon>
        <taxon>Ditrysia</taxon>
        <taxon>Papilionoidea</taxon>
        <taxon>Pieridae</taxon>
        <taxon>Pierinae</taxon>
        <taxon>Pieris</taxon>
    </lineage>
</organism>
<gene>
    <name evidence="3" type="ORF">PMACD_LOCUS14460</name>
</gene>
<evidence type="ECO:0000313" key="3">
    <source>
        <dbReference type="EMBL" id="CAF4938065.1"/>
    </source>
</evidence>
<feature type="chain" id="PRO_5032402058" evidence="2">
    <location>
        <begin position="17"/>
        <end position="216"/>
    </location>
</feature>
<protein>
    <submittedName>
        <fullName evidence="3">Uncharacterized protein</fullName>
    </submittedName>
</protein>
<keyword evidence="4" id="KW-1185">Reference proteome</keyword>
<name>A0A821X8F4_9NEOP</name>
<dbReference type="OrthoDB" id="7481101at2759"/>
<sequence length="216" mass="23450">MKVASFGLLLITVVAGAPTIINSIPNYITERQLLDQLRYKRKITPGYGVGMQMGVGSPLALSSHISPYLPYQLNMRPYMNPYGYSNFGYQSLYGCGRGLLRSEDQNDQEEQEHSPNRHSEISPSNLASVGQLVTTPGGPAYGVFPNVPSNDCNVPLLFSCAPTIVPGKIARGSSPIFGLPGFNAFRDVDYGVDPHMQETTVHENTAMGDASHVVKD</sequence>
<dbReference type="Proteomes" id="UP000663880">
    <property type="component" value="Unassembled WGS sequence"/>
</dbReference>
<keyword evidence="2" id="KW-0732">Signal</keyword>